<evidence type="ECO:0000256" key="1">
    <source>
        <dbReference type="SAM" id="MobiDB-lite"/>
    </source>
</evidence>
<feature type="compositionally biased region" description="Low complexity" evidence="1">
    <location>
        <begin position="107"/>
        <end position="121"/>
    </location>
</feature>
<dbReference type="EMBL" id="CAMXCT020002727">
    <property type="protein sequence ID" value="CAL1153446.1"/>
    <property type="molecule type" value="Genomic_DNA"/>
</dbReference>
<feature type="signal peptide" evidence="2">
    <location>
        <begin position="1"/>
        <end position="18"/>
    </location>
</feature>
<evidence type="ECO:0000313" key="6">
    <source>
        <dbReference type="Proteomes" id="UP001152797"/>
    </source>
</evidence>
<keyword evidence="2" id="KW-0732">Signal</keyword>
<dbReference type="EMBL" id="CAMXCT010002727">
    <property type="protein sequence ID" value="CAI4000071.1"/>
    <property type="molecule type" value="Genomic_DNA"/>
</dbReference>
<dbReference type="OrthoDB" id="10505492at2759"/>
<feature type="compositionally biased region" description="Acidic residues" evidence="1">
    <location>
        <begin position="161"/>
        <end position="180"/>
    </location>
</feature>
<feature type="compositionally biased region" description="Acidic residues" evidence="1">
    <location>
        <begin position="89"/>
        <end position="106"/>
    </location>
</feature>
<comment type="caution">
    <text evidence="3">The sequence shown here is derived from an EMBL/GenBank/DDBJ whole genome shotgun (WGS) entry which is preliminary data.</text>
</comment>
<protein>
    <submittedName>
        <fullName evidence="5">Versican core protein</fullName>
    </submittedName>
</protein>
<dbReference type="Proteomes" id="UP001152797">
    <property type="component" value="Unassembled WGS sequence"/>
</dbReference>
<feature type="compositionally biased region" description="Acidic residues" evidence="1">
    <location>
        <begin position="125"/>
        <end position="151"/>
    </location>
</feature>
<evidence type="ECO:0000256" key="2">
    <source>
        <dbReference type="SAM" id="SignalP"/>
    </source>
</evidence>
<proteinExistence type="predicted"/>
<gene>
    <name evidence="3" type="ORF">C1SCF055_LOCUS26219</name>
</gene>
<name>A0A9P1G593_9DINO</name>
<organism evidence="3">
    <name type="scientific">Cladocopium goreaui</name>
    <dbReference type="NCBI Taxonomy" id="2562237"/>
    <lineage>
        <taxon>Eukaryota</taxon>
        <taxon>Sar</taxon>
        <taxon>Alveolata</taxon>
        <taxon>Dinophyceae</taxon>
        <taxon>Suessiales</taxon>
        <taxon>Symbiodiniaceae</taxon>
        <taxon>Cladocopium</taxon>
    </lineage>
</organism>
<feature type="compositionally biased region" description="Acidic residues" evidence="1">
    <location>
        <begin position="62"/>
        <end position="72"/>
    </location>
</feature>
<dbReference type="EMBL" id="CAMXCT030002727">
    <property type="protein sequence ID" value="CAL4787383.1"/>
    <property type="molecule type" value="Genomic_DNA"/>
</dbReference>
<feature type="region of interest" description="Disordered" evidence="1">
    <location>
        <begin position="50"/>
        <end position="180"/>
    </location>
</feature>
<sequence>MKLIFLTLAAFFTGSSDAAKFLRVPQDPFDDGQDHDIGTDPDYYEVEADADDLDLVDHSETDEGEDDGEEDAFDHGTADDPMGLAEAKEGEEEENDDSLDEADAAESTESSSTDSESVDASLIQESEEADHDDDAADSTDESVDVDVDADTTEMQSSFLQESEEAESEDADDADEAEDAEEVDELTAKLNEEYSVPDSASLLQEGEALQNIPPERQYLGDLSDSKAHPYVYETREAATAACQSIGYRGLCGKSQVKGWSHCAYGWMADYKGYWFRKSKKGCGSGKGFRNGKKVKKLGAYCCNLAMNSQYIGSLKDPDAFPYVYSSRSKAAKACRKAGFRGLCAKSQIEGYVQCAAGWLSDGKGYWMDRTMKGCGNGRGFRGWGKGKVGAYCCAPTANNIEYIGDLKDTKAHPYVFSTRKAAKTACKEAGYHGLCSKSQGSGFHKCAAGWYSDYKGYWMSEGRKGCGSGTGWRKWGGNKVGAYCCNLASNSKWIGSLTDQTKRYVYDSKKSAAEACHEAGYDRLCRKFEIEGYAKCAAGWMEDFKGYWFDRTAKGCGDNRGYRPWGHQKAGAYCCSPSTNVKYIGDLKKPKNHPYVYETREKAEKACKTAGYRRLCYKSEIEFRSICAAGWLKDYKGYWFKETTKGCGSGTGYRGWGKGKVGAYCCEKLELPLCHEDQLSSRKGVWRCDDYSGSTGDEASCIEKYQQIEVAGKTMHFKCVASDAGGGKFNCLAGDKCQPIFPRGTIV</sequence>
<reference evidence="4" key="2">
    <citation type="submission" date="2024-04" db="EMBL/GenBank/DDBJ databases">
        <authorList>
            <person name="Chen Y."/>
            <person name="Shah S."/>
            <person name="Dougan E. K."/>
            <person name="Thang M."/>
            <person name="Chan C."/>
        </authorList>
    </citation>
    <scope>NUCLEOTIDE SEQUENCE [LARGE SCALE GENOMIC DNA]</scope>
</reference>
<keyword evidence="6" id="KW-1185">Reference proteome</keyword>
<evidence type="ECO:0000313" key="3">
    <source>
        <dbReference type="EMBL" id="CAI4000071.1"/>
    </source>
</evidence>
<dbReference type="AlphaFoldDB" id="A0A9P1G593"/>
<feature type="chain" id="PRO_5043272491" evidence="2">
    <location>
        <begin position="19"/>
        <end position="746"/>
    </location>
</feature>
<reference evidence="3" key="1">
    <citation type="submission" date="2022-10" db="EMBL/GenBank/DDBJ databases">
        <authorList>
            <person name="Chen Y."/>
            <person name="Dougan E. K."/>
            <person name="Chan C."/>
            <person name="Rhodes N."/>
            <person name="Thang M."/>
        </authorList>
    </citation>
    <scope>NUCLEOTIDE SEQUENCE</scope>
</reference>
<evidence type="ECO:0000313" key="4">
    <source>
        <dbReference type="EMBL" id="CAL1153446.1"/>
    </source>
</evidence>
<accession>A0A9P1G593</accession>
<evidence type="ECO:0000313" key="5">
    <source>
        <dbReference type="EMBL" id="CAL4787383.1"/>
    </source>
</evidence>